<name>A0A448XFG9_9PLAT</name>
<dbReference type="Proteomes" id="UP000784294">
    <property type="component" value="Unassembled WGS sequence"/>
</dbReference>
<dbReference type="Gene3D" id="1.20.1280.50">
    <property type="match status" value="1"/>
</dbReference>
<accession>A0A448XFG9</accession>
<dbReference type="SMART" id="SM00256">
    <property type="entry name" value="FBOX"/>
    <property type="match status" value="1"/>
</dbReference>
<evidence type="ECO:0000313" key="2">
    <source>
        <dbReference type="EMBL" id="VEL35233.1"/>
    </source>
</evidence>
<dbReference type="AlphaFoldDB" id="A0A448XFG9"/>
<dbReference type="OrthoDB" id="3219396at2759"/>
<keyword evidence="3" id="KW-1185">Reference proteome</keyword>
<organism evidence="2 3">
    <name type="scientific">Protopolystoma xenopodis</name>
    <dbReference type="NCBI Taxonomy" id="117903"/>
    <lineage>
        <taxon>Eukaryota</taxon>
        <taxon>Metazoa</taxon>
        <taxon>Spiralia</taxon>
        <taxon>Lophotrochozoa</taxon>
        <taxon>Platyhelminthes</taxon>
        <taxon>Monogenea</taxon>
        <taxon>Polyopisthocotylea</taxon>
        <taxon>Polystomatidea</taxon>
        <taxon>Polystomatidae</taxon>
        <taxon>Protopolystoma</taxon>
    </lineage>
</organism>
<reference evidence="2" key="1">
    <citation type="submission" date="2018-11" db="EMBL/GenBank/DDBJ databases">
        <authorList>
            <consortium name="Pathogen Informatics"/>
        </authorList>
    </citation>
    <scope>NUCLEOTIDE SEQUENCE</scope>
</reference>
<dbReference type="EMBL" id="CAAALY010249367">
    <property type="protein sequence ID" value="VEL35233.1"/>
    <property type="molecule type" value="Genomic_DNA"/>
</dbReference>
<sequence length="500" mass="56609">MKACIRLRASREQGVDSFASEENDPRLQPDAVGINSLPNELMLTIFSYLNTRELLLCASVCERWRHVSSDRHVWSQRLRRAVCLFWTTIVCDHQPIPRGCLPGIHNEAHPRDIYVFLVRFVSSPCRHREYQQDMGLATSRWSVMLALDEDEETAESRATRKGQVKSEEDEEYAETAASLTNSLQTSVTSLVLNWWEQMMRSLYWLASPSSAALSQMAGSCNQRLAVLGPGFDRRATSHLFRKIVGTDNYAFEPVTMFPGHLGFGSGLTLRLSAEAQQMASIVEEAVDLVAAAAVAASTTPRQREEDFLFDLIHLYSLSGHLNHNFEDQFSRICMSRLFKRTTQPPQVTEAEVLLGLRVSEAMQQLSRELTGLIYVVDARDRLDQLSYLHAELAAILRGFPANTADQLPVLILYVMPKEEIVLRPETEPIQLPLFPGQPANCNIFRGYRFTLSWQGSLITPIVAMRLFELANPWRLQKCASNDVISFIQGMLWLKSKVLSR</sequence>
<dbReference type="InterPro" id="IPR001810">
    <property type="entry name" value="F-box_dom"/>
</dbReference>
<dbReference type="InterPro" id="IPR027417">
    <property type="entry name" value="P-loop_NTPase"/>
</dbReference>
<dbReference type="InterPro" id="IPR036047">
    <property type="entry name" value="F-box-like_dom_sf"/>
</dbReference>
<dbReference type="PROSITE" id="PS50181">
    <property type="entry name" value="FBOX"/>
    <property type="match status" value="1"/>
</dbReference>
<protein>
    <recommendedName>
        <fullName evidence="1">F-box domain-containing protein</fullName>
    </recommendedName>
</protein>
<dbReference type="PANTHER" id="PTHR20933">
    <property type="entry name" value="F-BOX ONLY PROTEIN 33"/>
    <property type="match status" value="1"/>
</dbReference>
<proteinExistence type="predicted"/>
<dbReference type="PANTHER" id="PTHR20933:SF4">
    <property type="entry name" value="F-BOX INVOLVED IN POLYQ PATHOGENESIS, ISOFORM A"/>
    <property type="match status" value="1"/>
</dbReference>
<gene>
    <name evidence="2" type="ORF">PXEA_LOCUS28673</name>
</gene>
<dbReference type="Pfam" id="PF12937">
    <property type="entry name" value="F-box-like"/>
    <property type="match status" value="1"/>
</dbReference>
<evidence type="ECO:0000313" key="3">
    <source>
        <dbReference type="Proteomes" id="UP000784294"/>
    </source>
</evidence>
<feature type="domain" description="F-box" evidence="1">
    <location>
        <begin position="31"/>
        <end position="77"/>
    </location>
</feature>
<dbReference type="SUPFAM" id="SSF81383">
    <property type="entry name" value="F-box domain"/>
    <property type="match status" value="1"/>
</dbReference>
<comment type="caution">
    <text evidence="2">The sequence shown here is derived from an EMBL/GenBank/DDBJ whole genome shotgun (WGS) entry which is preliminary data.</text>
</comment>
<evidence type="ECO:0000259" key="1">
    <source>
        <dbReference type="PROSITE" id="PS50181"/>
    </source>
</evidence>
<dbReference type="GO" id="GO:0031398">
    <property type="term" value="P:positive regulation of protein ubiquitination"/>
    <property type="evidence" value="ECO:0007669"/>
    <property type="project" value="TreeGrafter"/>
</dbReference>
<dbReference type="Gene3D" id="3.40.50.300">
    <property type="entry name" value="P-loop containing nucleotide triphosphate hydrolases"/>
    <property type="match status" value="2"/>
</dbReference>